<sequence length="146" mass="15634">LKVQIQLLNYSFILSKLPEIVKASNVYQRSCMAVSPNLPFPFRLFAIGEEPLGIGCYPLPQTFFISKILNALDENEVEVLSDSPFEKLVKIAEKSSFSDCGCGAHVAVTASPAGGGAVVAALAKEEKKDEPTGDSDGDLRFGLILA</sequence>
<dbReference type="Proteomes" id="UP000824890">
    <property type="component" value="Unassembled WGS sequence"/>
</dbReference>
<proteinExistence type="predicted"/>
<name>A0ABQ7YMV1_BRANA</name>
<accession>A0ABQ7YMV1</accession>
<evidence type="ECO:0000313" key="1">
    <source>
        <dbReference type="EMBL" id="KAH0868481.1"/>
    </source>
</evidence>
<organism evidence="1 2">
    <name type="scientific">Brassica napus</name>
    <name type="common">Rape</name>
    <dbReference type="NCBI Taxonomy" id="3708"/>
    <lineage>
        <taxon>Eukaryota</taxon>
        <taxon>Viridiplantae</taxon>
        <taxon>Streptophyta</taxon>
        <taxon>Embryophyta</taxon>
        <taxon>Tracheophyta</taxon>
        <taxon>Spermatophyta</taxon>
        <taxon>Magnoliopsida</taxon>
        <taxon>eudicotyledons</taxon>
        <taxon>Gunneridae</taxon>
        <taxon>Pentapetalae</taxon>
        <taxon>rosids</taxon>
        <taxon>malvids</taxon>
        <taxon>Brassicales</taxon>
        <taxon>Brassicaceae</taxon>
        <taxon>Brassiceae</taxon>
        <taxon>Brassica</taxon>
    </lineage>
</organism>
<reference evidence="1 2" key="1">
    <citation type="submission" date="2021-05" db="EMBL/GenBank/DDBJ databases">
        <title>Genome Assembly of Synthetic Allotetraploid Brassica napus Reveals Homoeologous Exchanges between Subgenomes.</title>
        <authorList>
            <person name="Davis J.T."/>
        </authorList>
    </citation>
    <scope>NUCLEOTIDE SEQUENCE [LARGE SCALE GENOMIC DNA]</scope>
    <source>
        <strain evidence="2">cv. Da-Ae</strain>
        <tissue evidence="1">Seedling</tissue>
    </source>
</reference>
<keyword evidence="2" id="KW-1185">Reference proteome</keyword>
<protein>
    <submittedName>
        <fullName evidence="1">Uncharacterized protein</fullName>
    </submittedName>
</protein>
<feature type="non-terminal residue" evidence="1">
    <location>
        <position position="1"/>
    </location>
</feature>
<dbReference type="EMBL" id="JAGKQM010000017">
    <property type="protein sequence ID" value="KAH0868481.1"/>
    <property type="molecule type" value="Genomic_DNA"/>
</dbReference>
<gene>
    <name evidence="1" type="ORF">HID58_075503</name>
</gene>
<comment type="caution">
    <text evidence="1">The sequence shown here is derived from an EMBL/GenBank/DDBJ whole genome shotgun (WGS) entry which is preliminary data.</text>
</comment>
<evidence type="ECO:0000313" key="2">
    <source>
        <dbReference type="Proteomes" id="UP000824890"/>
    </source>
</evidence>